<organism evidence="10 11">
    <name type="scientific">Persicobacter diffluens</name>
    <dbReference type="NCBI Taxonomy" id="981"/>
    <lineage>
        <taxon>Bacteria</taxon>
        <taxon>Pseudomonadati</taxon>
        <taxon>Bacteroidota</taxon>
        <taxon>Cytophagia</taxon>
        <taxon>Cytophagales</taxon>
        <taxon>Persicobacteraceae</taxon>
        <taxon>Persicobacter</taxon>
    </lineage>
</organism>
<keyword evidence="3" id="KW-0677">Repeat</keyword>
<evidence type="ECO:0000259" key="9">
    <source>
        <dbReference type="PROSITE" id="PS00622"/>
    </source>
</evidence>
<evidence type="ECO:0000313" key="11">
    <source>
        <dbReference type="Proteomes" id="UP001310022"/>
    </source>
</evidence>
<evidence type="ECO:0000256" key="1">
    <source>
        <dbReference type="ARBA" id="ARBA00004496"/>
    </source>
</evidence>
<dbReference type="Pfam" id="PF13181">
    <property type="entry name" value="TPR_8"/>
    <property type="match status" value="1"/>
</dbReference>
<evidence type="ECO:0000256" key="2">
    <source>
        <dbReference type="ARBA" id="ARBA00022490"/>
    </source>
</evidence>
<dbReference type="GO" id="GO:0003677">
    <property type="term" value="F:DNA binding"/>
    <property type="evidence" value="ECO:0007669"/>
    <property type="project" value="InterPro"/>
</dbReference>
<reference evidence="10 11" key="1">
    <citation type="submission" date="2021-12" db="EMBL/GenBank/DDBJ databases">
        <title>Genome sequencing of bacteria with rrn-lacking chromosome and rrn-plasmid.</title>
        <authorList>
            <person name="Anda M."/>
            <person name="Iwasaki W."/>
        </authorList>
    </citation>
    <scope>NUCLEOTIDE SEQUENCE [LARGE SCALE GENOMIC DNA]</scope>
    <source>
        <strain evidence="10 11">NBRC 15940</strain>
    </source>
</reference>
<dbReference type="AlphaFoldDB" id="A0AAN4VZ80"/>
<dbReference type="PROSITE" id="PS00622">
    <property type="entry name" value="HTH_LUXR_1"/>
    <property type="match status" value="1"/>
</dbReference>
<feature type="signal peptide" evidence="8">
    <location>
        <begin position="1"/>
        <end position="23"/>
    </location>
</feature>
<evidence type="ECO:0000256" key="7">
    <source>
        <dbReference type="SAM" id="Phobius"/>
    </source>
</evidence>
<dbReference type="Gene3D" id="1.25.40.10">
    <property type="entry name" value="Tetratricopeptide repeat domain"/>
    <property type="match status" value="3"/>
</dbReference>
<gene>
    <name evidence="10" type="ORF">PEDI_33180</name>
</gene>
<keyword evidence="8" id="KW-0732">Signal</keyword>
<dbReference type="InterPro" id="IPR016032">
    <property type="entry name" value="Sig_transdc_resp-reg_C-effctor"/>
</dbReference>
<keyword evidence="4" id="KW-0802">TPR repeat</keyword>
<evidence type="ECO:0000256" key="5">
    <source>
        <dbReference type="ARBA" id="ARBA00038253"/>
    </source>
</evidence>
<evidence type="ECO:0000313" key="10">
    <source>
        <dbReference type="EMBL" id="GJM62766.1"/>
    </source>
</evidence>
<dbReference type="InterPro" id="IPR000792">
    <property type="entry name" value="Tscrpt_reg_LuxR_C"/>
</dbReference>
<feature type="transmembrane region" description="Helical" evidence="7">
    <location>
        <begin position="468"/>
        <end position="491"/>
    </location>
</feature>
<keyword evidence="2" id="KW-0963">Cytoplasm</keyword>
<dbReference type="SMART" id="SM00028">
    <property type="entry name" value="TPR"/>
    <property type="match status" value="6"/>
</dbReference>
<accession>A0AAN4VZ80</accession>
<dbReference type="InterPro" id="IPR011990">
    <property type="entry name" value="TPR-like_helical_dom_sf"/>
</dbReference>
<evidence type="ECO:0000256" key="3">
    <source>
        <dbReference type="ARBA" id="ARBA00022737"/>
    </source>
</evidence>
<dbReference type="PANTHER" id="PTHR46630:SF1">
    <property type="entry name" value="TETRATRICOPEPTIDE REPEAT PROTEIN 29"/>
    <property type="match status" value="1"/>
</dbReference>
<dbReference type="Proteomes" id="UP001310022">
    <property type="component" value="Unassembled WGS sequence"/>
</dbReference>
<proteinExistence type="inferred from homology"/>
<dbReference type="SUPFAM" id="SSF48452">
    <property type="entry name" value="TPR-like"/>
    <property type="match status" value="2"/>
</dbReference>
<comment type="subcellular location">
    <subcellularLocation>
        <location evidence="1">Cytoplasm</location>
    </subcellularLocation>
</comment>
<protein>
    <recommendedName>
        <fullName evidence="9">HTH luxR-type domain-containing protein</fullName>
    </recommendedName>
</protein>
<keyword evidence="7" id="KW-0812">Transmembrane</keyword>
<sequence>MIRTALTTFIFCLLPIFAHTAFAQDQTKSLLKNYALLEERLKAGARDSVWEVTSKLLEQAQTRAEYILAKKFLGDIKFFDREHESASLHYEYLLSLAREDFDGEILSVIGRGINDLGIIYYRNGELNKAQKAHFLSINWYAKAKDLNGLAYNYNNLGIIYKEKKLLDSAIISGEKALSYAITLEDTLGMGYNHLNLGITYSEFGDLGKALEEFFLALDFFEAVENQHTQCQTYGKISQIYLSVNDMVEAKKYLDLHMAHLDIEKHPSTHIRALRTQGQLHSKTGQLDSAFYYLNQCEQLAQSRPYSKLYISSLISIAFAHQKKGDIAQSKLYFNKALEKATDKFLGMEITCKSNLANYFLVEGKFKKAETLALEAYEKVPKANIKYEQRKTILKILYQTQKALARPLQALHYLELLQENRDTSKLENLPLDLAKLEFEYYQKQKDRENVLLREKEQIAYRSELKQAQLVQSTTLVITLFAIVLIIILYSFYHSKKRHNRLLQLKAEQLKIKNRQLDELHQKEKALMTQNLGEKDRHIAAMTMSQMEKLNALKKVQEKVVQLETVNEGGEVKNIQKMLKSTMSQEDQWDSFVHQFHGVHPEFFEKIKILYPALSLSDLKICAYIKIGMDNKSIAGVTNLSLNTIKNRIYRMKKKMELSPKDSIRDTIFGIS</sequence>
<name>A0AAN4VZ80_9BACT</name>
<dbReference type="InterPro" id="IPR051476">
    <property type="entry name" value="Bac_ResReg_Asp_Phosphatase"/>
</dbReference>
<feature type="coiled-coil region" evidence="6">
    <location>
        <begin position="498"/>
        <end position="528"/>
    </location>
</feature>
<dbReference type="GO" id="GO:0005737">
    <property type="term" value="C:cytoplasm"/>
    <property type="evidence" value="ECO:0007669"/>
    <property type="project" value="UniProtKB-SubCell"/>
</dbReference>
<feature type="domain" description="HTH luxR-type" evidence="9">
    <location>
        <begin position="626"/>
        <end position="653"/>
    </location>
</feature>
<dbReference type="EMBL" id="BQKE01000002">
    <property type="protein sequence ID" value="GJM62766.1"/>
    <property type="molecule type" value="Genomic_DNA"/>
</dbReference>
<dbReference type="InterPro" id="IPR019734">
    <property type="entry name" value="TPR_rpt"/>
</dbReference>
<comment type="similarity">
    <text evidence="5">Belongs to the Rap family.</text>
</comment>
<evidence type="ECO:0000256" key="6">
    <source>
        <dbReference type="SAM" id="Coils"/>
    </source>
</evidence>
<evidence type="ECO:0000256" key="4">
    <source>
        <dbReference type="ARBA" id="ARBA00022803"/>
    </source>
</evidence>
<keyword evidence="6" id="KW-0175">Coiled coil</keyword>
<keyword evidence="7" id="KW-1133">Transmembrane helix</keyword>
<comment type="caution">
    <text evidence="10">The sequence shown here is derived from an EMBL/GenBank/DDBJ whole genome shotgun (WGS) entry which is preliminary data.</text>
</comment>
<dbReference type="SUPFAM" id="SSF46894">
    <property type="entry name" value="C-terminal effector domain of the bipartite response regulators"/>
    <property type="match status" value="1"/>
</dbReference>
<dbReference type="PANTHER" id="PTHR46630">
    <property type="entry name" value="TETRATRICOPEPTIDE REPEAT PROTEIN 29"/>
    <property type="match status" value="1"/>
</dbReference>
<evidence type="ECO:0000256" key="8">
    <source>
        <dbReference type="SAM" id="SignalP"/>
    </source>
</evidence>
<keyword evidence="11" id="KW-1185">Reference proteome</keyword>
<keyword evidence="7" id="KW-0472">Membrane</keyword>
<dbReference type="GO" id="GO:0006355">
    <property type="term" value="P:regulation of DNA-templated transcription"/>
    <property type="evidence" value="ECO:0007669"/>
    <property type="project" value="InterPro"/>
</dbReference>
<feature type="chain" id="PRO_5042894652" description="HTH luxR-type domain-containing protein" evidence="8">
    <location>
        <begin position="24"/>
        <end position="670"/>
    </location>
</feature>